<feature type="region of interest" description="Disordered" evidence="1">
    <location>
        <begin position="1"/>
        <end position="37"/>
    </location>
</feature>
<proteinExistence type="predicted"/>
<keyword evidence="3" id="KW-1185">Reference proteome</keyword>
<gene>
    <name evidence="2" type="ORF">NDU88_009870</name>
</gene>
<evidence type="ECO:0000313" key="2">
    <source>
        <dbReference type="EMBL" id="KAJ1157155.1"/>
    </source>
</evidence>
<dbReference type="Proteomes" id="UP001066276">
    <property type="component" value="Chromosome 5"/>
</dbReference>
<dbReference type="EMBL" id="JANPWB010000009">
    <property type="protein sequence ID" value="KAJ1157155.1"/>
    <property type="molecule type" value="Genomic_DNA"/>
</dbReference>
<name>A0AAV7RYV4_PLEWA</name>
<evidence type="ECO:0000313" key="3">
    <source>
        <dbReference type="Proteomes" id="UP001066276"/>
    </source>
</evidence>
<comment type="caution">
    <text evidence="2">The sequence shown here is derived from an EMBL/GenBank/DDBJ whole genome shotgun (WGS) entry which is preliminary data.</text>
</comment>
<organism evidence="2 3">
    <name type="scientific">Pleurodeles waltl</name>
    <name type="common">Iberian ribbed newt</name>
    <dbReference type="NCBI Taxonomy" id="8319"/>
    <lineage>
        <taxon>Eukaryota</taxon>
        <taxon>Metazoa</taxon>
        <taxon>Chordata</taxon>
        <taxon>Craniata</taxon>
        <taxon>Vertebrata</taxon>
        <taxon>Euteleostomi</taxon>
        <taxon>Amphibia</taxon>
        <taxon>Batrachia</taxon>
        <taxon>Caudata</taxon>
        <taxon>Salamandroidea</taxon>
        <taxon>Salamandridae</taxon>
        <taxon>Pleurodelinae</taxon>
        <taxon>Pleurodeles</taxon>
    </lineage>
</organism>
<evidence type="ECO:0000256" key="1">
    <source>
        <dbReference type="SAM" id="MobiDB-lite"/>
    </source>
</evidence>
<protein>
    <submittedName>
        <fullName evidence="2">Uncharacterized protein</fullName>
    </submittedName>
</protein>
<sequence>MLPGPAMRPPDEKTWLSGTAGRAGGTRRPQRNSIGNPSLVRGAAVVASPLWYLCRTRKYTRPPEPDWLHLDLTVPEARED</sequence>
<reference evidence="2" key="1">
    <citation type="journal article" date="2022" name="bioRxiv">
        <title>Sequencing and chromosome-scale assembly of the giantPleurodeles waltlgenome.</title>
        <authorList>
            <person name="Brown T."/>
            <person name="Elewa A."/>
            <person name="Iarovenko S."/>
            <person name="Subramanian E."/>
            <person name="Araus A.J."/>
            <person name="Petzold A."/>
            <person name="Susuki M."/>
            <person name="Suzuki K.-i.T."/>
            <person name="Hayashi T."/>
            <person name="Toyoda A."/>
            <person name="Oliveira C."/>
            <person name="Osipova E."/>
            <person name="Leigh N.D."/>
            <person name="Simon A."/>
            <person name="Yun M.H."/>
        </authorList>
    </citation>
    <scope>NUCLEOTIDE SEQUENCE</scope>
    <source>
        <strain evidence="2">20211129_DDA</strain>
        <tissue evidence="2">Liver</tissue>
    </source>
</reference>
<dbReference type="AlphaFoldDB" id="A0AAV7RYV4"/>
<accession>A0AAV7RYV4</accession>